<feature type="compositionally biased region" description="Basic and acidic residues" evidence="1">
    <location>
        <begin position="335"/>
        <end position="359"/>
    </location>
</feature>
<keyword evidence="3" id="KW-1185">Reference proteome</keyword>
<dbReference type="Proteomes" id="UP000318053">
    <property type="component" value="Unassembled WGS sequence"/>
</dbReference>
<feature type="compositionally biased region" description="Basic and acidic residues" evidence="1">
    <location>
        <begin position="183"/>
        <end position="199"/>
    </location>
</feature>
<feature type="compositionally biased region" description="Basic and acidic residues" evidence="1">
    <location>
        <begin position="297"/>
        <end position="313"/>
    </location>
</feature>
<protein>
    <recommendedName>
        <fullName evidence="4">Condensation domain protein</fullName>
    </recommendedName>
</protein>
<sequence>MALPLSQSFLPTTVMERYLARPSHGSGMVFSLTVVLKGNVEIESLREVWFEHLQEHPRMYAQLVGRGQGQRWERQERAREESFVYRTLAADVAAEVDDAECVRPRQGMGGRCVVQSLDQQNWSVRILFHHACCDGVGAIRLTGQIFHAYAQLCGGIVDRRLRPSGDRAPDTQDGSPSGSEVDGQPRRSEPSGYKVDRRLCPSGERAPDTQDGSSSGSEVDGQPRRSEPSGYKVDRRLCPSGERAPDTQDGSPSESEVDGQLRRSEPSGYKVDRRLRPSGERAPDTQDGSPSESEVDGQLRRSEPSGYKVDRRLCPSGERAPDTQDGSPSESEVDGQPRRSEPSGYKVDRRLRPSGERAPDTQGGSSSGSEVDGQPRRSEPSGYTALPDLRNLWATVRGSNARLPKRPVVGPSIESAGAHAAVLGADSTLASFQGQLRLMFSRSLSDRIRASLLARHVNLNDWAVAVTLHALATISDAAISPRRHVMIMNPVETRTWEQRHDTQNHIGIAFVRRTVGQLHRFSDTLASVSEQMQNVRRYGTAHEMASGIAIAERIPGCLSLMESWGTFTPTAALTSVAGLRLGKRFGVRRDGAALWVAGATLEDVFFEGPVQAGGQLSLTVWEFEGRIAISNRSPSGLLDTRAAERLLTRWAEIASQLPLEPCG</sequence>
<organism evidence="2 3">
    <name type="scientific">Allorhodopirellula solitaria</name>
    <dbReference type="NCBI Taxonomy" id="2527987"/>
    <lineage>
        <taxon>Bacteria</taxon>
        <taxon>Pseudomonadati</taxon>
        <taxon>Planctomycetota</taxon>
        <taxon>Planctomycetia</taxon>
        <taxon>Pirellulales</taxon>
        <taxon>Pirellulaceae</taxon>
        <taxon>Allorhodopirellula</taxon>
    </lineage>
</organism>
<dbReference type="RefSeq" id="WP_186775021.1">
    <property type="nucleotide sequence ID" value="NZ_SJPK01000010.1"/>
</dbReference>
<comment type="caution">
    <text evidence="2">The sequence shown here is derived from an EMBL/GenBank/DDBJ whole genome shotgun (WGS) entry which is preliminary data.</text>
</comment>
<gene>
    <name evidence="2" type="ORF">CA85_37370</name>
</gene>
<proteinExistence type="predicted"/>
<dbReference type="AlphaFoldDB" id="A0A5C5XNY4"/>
<dbReference type="InterPro" id="IPR023213">
    <property type="entry name" value="CAT-like_dom_sf"/>
</dbReference>
<name>A0A5C5XNY4_9BACT</name>
<dbReference type="EMBL" id="SJPK01000010">
    <property type="protein sequence ID" value="TWT64604.1"/>
    <property type="molecule type" value="Genomic_DNA"/>
</dbReference>
<evidence type="ECO:0000256" key="1">
    <source>
        <dbReference type="SAM" id="MobiDB-lite"/>
    </source>
</evidence>
<feature type="compositionally biased region" description="Basic and acidic residues" evidence="1">
    <location>
        <begin position="221"/>
        <end position="237"/>
    </location>
</feature>
<reference evidence="2 3" key="1">
    <citation type="submission" date="2019-02" db="EMBL/GenBank/DDBJ databases">
        <title>Deep-cultivation of Planctomycetes and their phenomic and genomic characterization uncovers novel biology.</title>
        <authorList>
            <person name="Wiegand S."/>
            <person name="Jogler M."/>
            <person name="Boedeker C."/>
            <person name="Pinto D."/>
            <person name="Vollmers J."/>
            <person name="Rivas-Marin E."/>
            <person name="Kohn T."/>
            <person name="Peeters S.H."/>
            <person name="Heuer A."/>
            <person name="Rast P."/>
            <person name="Oberbeckmann S."/>
            <person name="Bunk B."/>
            <person name="Jeske O."/>
            <person name="Meyerdierks A."/>
            <person name="Storesund J.E."/>
            <person name="Kallscheuer N."/>
            <person name="Luecker S."/>
            <person name="Lage O.M."/>
            <person name="Pohl T."/>
            <person name="Merkel B.J."/>
            <person name="Hornburger P."/>
            <person name="Mueller R.-W."/>
            <person name="Bruemmer F."/>
            <person name="Labrenz M."/>
            <person name="Spormann A.M."/>
            <person name="Op Den Camp H."/>
            <person name="Overmann J."/>
            <person name="Amann R."/>
            <person name="Jetten M.S.M."/>
            <person name="Mascher T."/>
            <person name="Medema M.H."/>
            <person name="Devos D.P."/>
            <person name="Kaster A.-K."/>
            <person name="Ovreas L."/>
            <person name="Rohde M."/>
            <person name="Galperin M.Y."/>
            <person name="Jogler C."/>
        </authorList>
    </citation>
    <scope>NUCLEOTIDE SEQUENCE [LARGE SCALE GENOMIC DNA]</scope>
    <source>
        <strain evidence="2 3">CA85</strain>
    </source>
</reference>
<evidence type="ECO:0000313" key="2">
    <source>
        <dbReference type="EMBL" id="TWT64604.1"/>
    </source>
</evidence>
<evidence type="ECO:0000313" key="3">
    <source>
        <dbReference type="Proteomes" id="UP000318053"/>
    </source>
</evidence>
<dbReference type="Gene3D" id="3.30.559.10">
    <property type="entry name" value="Chloramphenicol acetyltransferase-like domain"/>
    <property type="match status" value="1"/>
</dbReference>
<feature type="region of interest" description="Disordered" evidence="1">
    <location>
        <begin position="163"/>
        <end position="385"/>
    </location>
</feature>
<feature type="compositionally biased region" description="Basic and acidic residues" evidence="1">
    <location>
        <begin position="259"/>
        <end position="284"/>
    </location>
</feature>
<accession>A0A5C5XNY4</accession>
<dbReference type="SUPFAM" id="SSF52777">
    <property type="entry name" value="CoA-dependent acyltransferases"/>
    <property type="match status" value="2"/>
</dbReference>
<evidence type="ECO:0008006" key="4">
    <source>
        <dbReference type="Google" id="ProtNLM"/>
    </source>
</evidence>